<evidence type="ECO:0000313" key="2">
    <source>
        <dbReference type="Proteomes" id="UP000245073"/>
    </source>
</evidence>
<gene>
    <name evidence="1" type="ORF">DDF67_13685</name>
</gene>
<dbReference type="Proteomes" id="UP000245073">
    <property type="component" value="Unassembled WGS sequence"/>
</dbReference>
<reference evidence="1 2" key="1">
    <citation type="submission" date="2018-04" db="EMBL/GenBank/DDBJ databases">
        <title>The genome sequence of Caulobacter sp. 744.</title>
        <authorList>
            <person name="Gao J."/>
            <person name="Sun J."/>
        </authorList>
    </citation>
    <scope>NUCLEOTIDE SEQUENCE [LARGE SCALE GENOMIC DNA]</scope>
    <source>
        <strain evidence="1 2">774</strain>
    </source>
</reference>
<comment type="caution">
    <text evidence="1">The sequence shown here is derived from an EMBL/GenBank/DDBJ whole genome shotgun (WGS) entry which is preliminary data.</text>
</comment>
<name>A0A2T9JVM1_9CAUL</name>
<evidence type="ECO:0008006" key="3">
    <source>
        <dbReference type="Google" id="ProtNLM"/>
    </source>
</evidence>
<protein>
    <recommendedName>
        <fullName evidence="3">Phage integrase family protein</fullName>
    </recommendedName>
</protein>
<dbReference type="EMBL" id="QDKQ01000051">
    <property type="protein sequence ID" value="PVM87767.1"/>
    <property type="molecule type" value="Genomic_DNA"/>
</dbReference>
<sequence>MPSSWSARHVLASHVLKLTGSFEMAGYAIQDTAEMVERHYARFLPQEKAAIAAAVLDDCWA</sequence>
<accession>A0A2T9JVM1</accession>
<dbReference type="AlphaFoldDB" id="A0A2T9JVM1"/>
<keyword evidence="2" id="KW-1185">Reference proteome</keyword>
<organism evidence="1 2">
    <name type="scientific">Caulobacter endophyticus</name>
    <dbReference type="NCBI Taxonomy" id="2172652"/>
    <lineage>
        <taxon>Bacteria</taxon>
        <taxon>Pseudomonadati</taxon>
        <taxon>Pseudomonadota</taxon>
        <taxon>Alphaproteobacteria</taxon>
        <taxon>Caulobacterales</taxon>
        <taxon>Caulobacteraceae</taxon>
        <taxon>Caulobacter</taxon>
    </lineage>
</organism>
<evidence type="ECO:0000313" key="1">
    <source>
        <dbReference type="EMBL" id="PVM87767.1"/>
    </source>
</evidence>
<proteinExistence type="predicted"/>